<dbReference type="GO" id="GO:1990904">
    <property type="term" value="C:ribonucleoprotein complex"/>
    <property type="evidence" value="ECO:0007669"/>
    <property type="project" value="UniProtKB-KW"/>
</dbReference>
<dbReference type="Gene3D" id="3.40.50.410">
    <property type="entry name" value="von Willebrand factor, type A domain"/>
    <property type="match status" value="1"/>
</dbReference>
<dbReference type="Proteomes" id="UP001186944">
    <property type="component" value="Unassembled WGS sequence"/>
</dbReference>
<evidence type="ECO:0000259" key="7">
    <source>
        <dbReference type="PROSITE" id="PS50988"/>
    </source>
</evidence>
<keyword evidence="9" id="KW-1185">Reference proteome</keyword>
<evidence type="ECO:0000313" key="9">
    <source>
        <dbReference type="Proteomes" id="UP001186944"/>
    </source>
</evidence>
<keyword evidence="4" id="KW-0479">Metal-binding</keyword>
<dbReference type="InterPro" id="IPR037214">
    <property type="entry name" value="TROVE_dom_sf"/>
</dbReference>
<keyword evidence="3" id="KW-0963">Cytoplasm</keyword>
<dbReference type="PROSITE" id="PS50988">
    <property type="entry name" value="TROVE"/>
    <property type="match status" value="1"/>
</dbReference>
<comment type="caution">
    <text evidence="8">The sequence shown here is derived from an EMBL/GenBank/DDBJ whole genome shotgun (WGS) entry which is preliminary data.</text>
</comment>
<dbReference type="GO" id="GO:0003723">
    <property type="term" value="F:RNA binding"/>
    <property type="evidence" value="ECO:0007669"/>
    <property type="project" value="UniProtKB-KW"/>
</dbReference>
<sequence>MPLAYRVKFAFAHIKEYLCASGHEEDRLGAVNHGSELIALLLEYGRDGRTLSNDPLMFCLAACSHSNDEILKRAALTAMLNICKDATPTYLFSFLRFRSKICGNSGRWGRGLRSAISKYYNGYSADPIKLALHVTKFYRRFGWSHRDVLRLAHVKSRDLRINYILAYIARGLRYADEKYPNTNGDDVLQQIKDYINAVTTARRGQYEEDGLCEQIALKQLVLQQISTQALRSAVVWETLLVLMPMKCMLRNLGKMASLDIFGYNKPAEKGVMMFLRCPEKMKDSKVHPIDVLVAHHQYCQGVSGRRRITWTPRQTIKDELEEAFFGYFRDIESTGKNYLLALDLGCKHTELVKGIYGDLNIGKYIASLVLALHRVENNCRTVAFGTTEVVSLDIDNNSRIDNMDNIWQRGITFHNSRVSTVINHAITTWIKS</sequence>
<name>A0AA88YQ27_PINIB</name>
<dbReference type="InterPro" id="IPR036465">
    <property type="entry name" value="vWFA_dom_sf"/>
</dbReference>
<dbReference type="InterPro" id="IPR008858">
    <property type="entry name" value="TROVE_dom"/>
</dbReference>
<reference evidence="8" key="1">
    <citation type="submission" date="2019-08" db="EMBL/GenBank/DDBJ databases">
        <title>The improved chromosome-level genome for the pearl oyster Pinctada fucata martensii using PacBio sequencing and Hi-C.</title>
        <authorList>
            <person name="Zheng Z."/>
        </authorList>
    </citation>
    <scope>NUCLEOTIDE SEQUENCE</scope>
    <source>
        <strain evidence="8">ZZ-2019</strain>
        <tissue evidence="8">Adductor muscle</tissue>
    </source>
</reference>
<evidence type="ECO:0000256" key="4">
    <source>
        <dbReference type="ARBA" id="ARBA00022723"/>
    </source>
</evidence>
<dbReference type="EMBL" id="VSWD01000005">
    <property type="protein sequence ID" value="KAK3103389.1"/>
    <property type="molecule type" value="Genomic_DNA"/>
</dbReference>
<keyword evidence="6" id="KW-0687">Ribonucleoprotein</keyword>
<dbReference type="PANTHER" id="PTHR14202">
    <property type="entry name" value="60 KDA RIBONUCLEOPROTEIN SSA/RO"/>
    <property type="match status" value="1"/>
</dbReference>
<keyword evidence="5" id="KW-0694">RNA-binding</keyword>
<accession>A0AA88YQ27</accession>
<evidence type="ECO:0000256" key="2">
    <source>
        <dbReference type="ARBA" id="ARBA00007814"/>
    </source>
</evidence>
<dbReference type="InterPro" id="IPR040322">
    <property type="entry name" value="TROVE2"/>
</dbReference>
<evidence type="ECO:0000256" key="6">
    <source>
        <dbReference type="ARBA" id="ARBA00023274"/>
    </source>
</evidence>
<dbReference type="GO" id="GO:0046872">
    <property type="term" value="F:metal ion binding"/>
    <property type="evidence" value="ECO:0007669"/>
    <property type="project" value="UniProtKB-KW"/>
</dbReference>
<dbReference type="Pfam" id="PF05731">
    <property type="entry name" value="TROVE"/>
    <property type="match status" value="2"/>
</dbReference>
<dbReference type="AlphaFoldDB" id="A0AA88YQ27"/>
<dbReference type="SUPFAM" id="SSF140864">
    <property type="entry name" value="TROVE domain-like"/>
    <property type="match status" value="1"/>
</dbReference>
<evidence type="ECO:0000313" key="8">
    <source>
        <dbReference type="EMBL" id="KAK3103389.1"/>
    </source>
</evidence>
<dbReference type="PANTHER" id="PTHR14202:SF0">
    <property type="entry name" value="RNA-BINDING PROTEIN RO60"/>
    <property type="match status" value="1"/>
</dbReference>
<proteinExistence type="inferred from homology"/>
<organism evidence="8 9">
    <name type="scientific">Pinctada imbricata</name>
    <name type="common">Atlantic pearl-oyster</name>
    <name type="synonym">Pinctada martensii</name>
    <dbReference type="NCBI Taxonomy" id="66713"/>
    <lineage>
        <taxon>Eukaryota</taxon>
        <taxon>Metazoa</taxon>
        <taxon>Spiralia</taxon>
        <taxon>Lophotrochozoa</taxon>
        <taxon>Mollusca</taxon>
        <taxon>Bivalvia</taxon>
        <taxon>Autobranchia</taxon>
        <taxon>Pteriomorphia</taxon>
        <taxon>Pterioida</taxon>
        <taxon>Pterioidea</taxon>
        <taxon>Pteriidae</taxon>
        <taxon>Pinctada</taxon>
    </lineage>
</organism>
<dbReference type="GO" id="GO:0005737">
    <property type="term" value="C:cytoplasm"/>
    <property type="evidence" value="ECO:0007669"/>
    <property type="project" value="UniProtKB-SubCell"/>
</dbReference>
<evidence type="ECO:0000256" key="5">
    <source>
        <dbReference type="ARBA" id="ARBA00022884"/>
    </source>
</evidence>
<comment type="subcellular location">
    <subcellularLocation>
        <location evidence="1">Cytoplasm</location>
    </subcellularLocation>
</comment>
<evidence type="ECO:0000256" key="1">
    <source>
        <dbReference type="ARBA" id="ARBA00004496"/>
    </source>
</evidence>
<protein>
    <recommendedName>
        <fullName evidence="7">TROVE domain-containing protein</fullName>
    </recommendedName>
</protein>
<comment type="similarity">
    <text evidence="2">Belongs to the Ro 60 kDa family.</text>
</comment>
<evidence type="ECO:0000256" key="3">
    <source>
        <dbReference type="ARBA" id="ARBA00022490"/>
    </source>
</evidence>
<gene>
    <name evidence="8" type="ORF">FSP39_018893</name>
</gene>
<feature type="domain" description="TROVE" evidence="7">
    <location>
        <begin position="1"/>
        <end position="336"/>
    </location>
</feature>